<dbReference type="AlphaFoldDB" id="A0A1Q9CBG0"/>
<reference evidence="1 2" key="1">
    <citation type="submission" date="2016-02" db="EMBL/GenBank/DDBJ databases">
        <title>Genome analysis of coral dinoflagellate symbionts highlights evolutionary adaptations to a symbiotic lifestyle.</title>
        <authorList>
            <person name="Aranda M."/>
            <person name="Li Y."/>
            <person name="Liew Y.J."/>
            <person name="Baumgarten S."/>
            <person name="Simakov O."/>
            <person name="Wilson M."/>
            <person name="Piel J."/>
            <person name="Ashoor H."/>
            <person name="Bougouffa S."/>
            <person name="Bajic V.B."/>
            <person name="Ryu T."/>
            <person name="Ravasi T."/>
            <person name="Bayer T."/>
            <person name="Micklem G."/>
            <person name="Kim H."/>
            <person name="Bhak J."/>
            <person name="Lajeunesse T.C."/>
            <person name="Voolstra C.R."/>
        </authorList>
    </citation>
    <scope>NUCLEOTIDE SEQUENCE [LARGE SCALE GENOMIC DNA]</scope>
    <source>
        <strain evidence="1 2">CCMP2467</strain>
    </source>
</reference>
<gene>
    <name evidence="1" type="ORF">AK812_SmicGene39342</name>
</gene>
<dbReference type="Proteomes" id="UP000186817">
    <property type="component" value="Unassembled WGS sequence"/>
</dbReference>
<evidence type="ECO:0000313" key="1">
    <source>
        <dbReference type="EMBL" id="OLP80274.1"/>
    </source>
</evidence>
<accession>A0A1Q9CBG0</accession>
<name>A0A1Q9CBG0_SYMMI</name>
<organism evidence="1 2">
    <name type="scientific">Symbiodinium microadriaticum</name>
    <name type="common">Dinoflagellate</name>
    <name type="synonym">Zooxanthella microadriatica</name>
    <dbReference type="NCBI Taxonomy" id="2951"/>
    <lineage>
        <taxon>Eukaryota</taxon>
        <taxon>Sar</taxon>
        <taxon>Alveolata</taxon>
        <taxon>Dinophyceae</taxon>
        <taxon>Suessiales</taxon>
        <taxon>Symbiodiniaceae</taxon>
        <taxon>Symbiodinium</taxon>
    </lineage>
</organism>
<comment type="caution">
    <text evidence="1">The sequence shown here is derived from an EMBL/GenBank/DDBJ whole genome shotgun (WGS) entry which is preliminary data.</text>
</comment>
<keyword evidence="2" id="KW-1185">Reference proteome</keyword>
<dbReference type="EMBL" id="LSRX01001395">
    <property type="protein sequence ID" value="OLP80274.1"/>
    <property type="molecule type" value="Genomic_DNA"/>
</dbReference>
<sequence length="226" mass="25492">MLPRGPLVEVRVAVEELLVLLVVKVQPELGWGPVLALVVRAAALGVGMVAWRVAASARGQAWSPLAASWESQLELHVPWLQHWGQMLGRAQELLGPMWGLEQGQELQEQELQELQGLQGLQVRAESQVAKWRWMLVPGLEVWVEQVQLLWSQVQLLVRRQEVVEGLLAEAVADRPVLKDSTRVVFTGSKGKFRARFAVGDPPLKESEPDTERIVHRVKYIRVKYIE</sequence>
<protein>
    <submittedName>
        <fullName evidence="1">Uncharacterized protein</fullName>
    </submittedName>
</protein>
<evidence type="ECO:0000313" key="2">
    <source>
        <dbReference type="Proteomes" id="UP000186817"/>
    </source>
</evidence>
<proteinExistence type="predicted"/>